<dbReference type="SUPFAM" id="SSF50156">
    <property type="entry name" value="PDZ domain-like"/>
    <property type="match status" value="3"/>
</dbReference>
<dbReference type="OrthoDB" id="4217619at2759"/>
<dbReference type="PANTHER" id="PTHR46366">
    <property type="entry name" value="PRO-APOPTOTIC SERINE PROTEASE NMA111"/>
    <property type="match status" value="1"/>
</dbReference>
<dbReference type="CDD" id="cd06719">
    <property type="entry name" value="PDZ2-4_Nma111p-like"/>
    <property type="match status" value="1"/>
</dbReference>
<dbReference type="InterPro" id="IPR009003">
    <property type="entry name" value="Peptidase_S1_PA"/>
</dbReference>
<dbReference type="GO" id="GO:0006915">
    <property type="term" value="P:apoptotic process"/>
    <property type="evidence" value="ECO:0007669"/>
    <property type="project" value="UniProtKB-KW"/>
</dbReference>
<dbReference type="GO" id="GO:0004252">
    <property type="term" value="F:serine-type endopeptidase activity"/>
    <property type="evidence" value="ECO:0007669"/>
    <property type="project" value="InterPro"/>
</dbReference>
<comment type="caution">
    <text evidence="9">The sequence shown here is derived from an EMBL/GenBank/DDBJ whole genome shotgun (WGS) entry which is preliminary data.</text>
</comment>
<dbReference type="PANTHER" id="PTHR46366:SF8">
    <property type="entry name" value="PRO-APOPTOTIC SERINE PROTEASE NMA111"/>
    <property type="match status" value="1"/>
</dbReference>
<evidence type="ECO:0000256" key="5">
    <source>
        <dbReference type="ARBA" id="ARBA00022737"/>
    </source>
</evidence>
<dbReference type="AlphaFoldDB" id="A0A9P8TPE5"/>
<keyword evidence="6" id="KW-0645">Protease</keyword>
<dbReference type="FunFam" id="2.40.10.120:FF:000013">
    <property type="entry name" value="Pro-apoptotic serine protease NMA111"/>
    <property type="match status" value="1"/>
</dbReference>
<dbReference type="Gene3D" id="2.30.42.10">
    <property type="match status" value="2"/>
</dbReference>
<dbReference type="Pfam" id="PF00595">
    <property type="entry name" value="PDZ"/>
    <property type="match status" value="1"/>
</dbReference>
<dbReference type="CDD" id="cd06786">
    <property type="entry name" value="cpPDZ1_ScNma111-like"/>
    <property type="match status" value="1"/>
</dbReference>
<evidence type="ECO:0000256" key="1">
    <source>
        <dbReference type="ARBA" id="ARBA00010541"/>
    </source>
</evidence>
<sequence length="1062" mass="117247">MLLSLIIPHTALRPLSSTLLSSSSFIPRLVQSSSFALIKFGGNSSHQLISNRSIHQGSFNSTFAYTNSLPASPAIMSKRPYSNGVENGTSKRQQLEQDQEVDQQMILSEGDSDSEFETAIQFSSAADPISDGKWHETIKSVVKSVVSIHFAQTASFDCDPPVVSEATGFVVDAERGIILTNRHVVGAGPFWGYAIFDNHEEVDVKPIYRDPVHDFGFLKFDPKAIKYMEVKSLSLRPDLAKVGCEIRVVGNDNGEKLSILAGFISRLDRNAPDYGGLTYNDFNTEYIQAAASASGGSSGSPVVNIDGAAIALQAGGSTDASTDFFLPLYRVLRALTCVQQEQPITRGTIQTQWMLRPFDECRRLGLSEAAEKRAREEFPESIGLLVAEVILPEGPADGLIKEGDSLISINGKKIASFITVDEIFDSSIGSEVEIVLQRGGEDVTITTTVGDLHAISPNRFLQFGGASFNDMSYQMARIYAIPVKGVFINDATGSFFLEKSEPMGWVLDSINNKDVANLDELIEVLKTIPDRETVAVGFRHITDLHSPTVSIIYIDRHWCSSFRTATRNDESGLWDFKDFKEDLPPSPISAKSVKFIDIPSDHEAVAKLSRSFIMVQSYIHVPVDAFPAIRRRGYGVVVDAEKGYMIVSRNIVPHDCLDVVLTVSESLYIPGTVVFLHPTQNFAIVKYDPSLIKNSEVQTPKFSETPLKRGNKVNFVGYNYNFRVVSTETKISDIASVNIPRHVLSPRYRGSNLETIAVDTNLATDCNSGVFADSDGTIRAIWLAFLGEGHKDSDHVYKMGIDVCDLSSIIKSLQQGVIPEVRIVDVEFYAITLAQARARGVSDEWITKYENSDKDRLQILAVSRVPCPVSAEGCSNLEAGDLILAMDNEPVYSITQITKDTNVKPAVTFKVVRRGKELDITTPTTQPRSTDHLVFWGGAVLQTPHHAVRQSMTNLPSQVYVTSRSRGSPAKFYGISSTNFVTHLNGIPTPTLEEFVKVARSIPDNTYTKVRLVSFDNIPFAISMKTNYHYFPTGELKKDHEKNEWVDIEYDEKNTVSSNKSI</sequence>
<dbReference type="GO" id="GO:0006508">
    <property type="term" value="P:proteolysis"/>
    <property type="evidence" value="ECO:0007669"/>
    <property type="project" value="InterPro"/>
</dbReference>
<dbReference type="Pfam" id="PF12812">
    <property type="entry name" value="PDZ_1"/>
    <property type="match status" value="2"/>
</dbReference>
<keyword evidence="6" id="KW-0720">Serine protease</keyword>
<evidence type="ECO:0000256" key="7">
    <source>
        <dbReference type="SAM" id="MobiDB-lite"/>
    </source>
</evidence>
<dbReference type="InterPro" id="IPR001478">
    <property type="entry name" value="PDZ"/>
</dbReference>
<dbReference type="Pfam" id="PF13365">
    <property type="entry name" value="Trypsin_2"/>
    <property type="match status" value="1"/>
</dbReference>
<feature type="domain" description="PDZ" evidence="8">
    <location>
        <begin position="364"/>
        <end position="451"/>
    </location>
</feature>
<dbReference type="PROSITE" id="PS50106">
    <property type="entry name" value="PDZ"/>
    <property type="match status" value="1"/>
</dbReference>
<organism evidence="9 10">
    <name type="scientific">Wickerhamomyces pijperi</name>
    <name type="common">Yeast</name>
    <name type="synonym">Pichia pijperi</name>
    <dbReference type="NCBI Taxonomy" id="599730"/>
    <lineage>
        <taxon>Eukaryota</taxon>
        <taxon>Fungi</taxon>
        <taxon>Dikarya</taxon>
        <taxon>Ascomycota</taxon>
        <taxon>Saccharomycotina</taxon>
        <taxon>Saccharomycetes</taxon>
        <taxon>Phaffomycetales</taxon>
        <taxon>Wickerhamomycetaceae</taxon>
        <taxon>Wickerhamomyces</taxon>
    </lineage>
</organism>
<gene>
    <name evidence="9" type="ORF">WICPIJ_002688</name>
</gene>
<dbReference type="InterPro" id="IPR025926">
    <property type="entry name" value="PDZ-like_dom"/>
</dbReference>
<dbReference type="InterPro" id="IPR036034">
    <property type="entry name" value="PDZ_sf"/>
</dbReference>
<dbReference type="PRINTS" id="PR00834">
    <property type="entry name" value="PROTEASES2C"/>
</dbReference>
<name>A0A9P8TPE5_WICPI</name>
<evidence type="ECO:0000313" key="10">
    <source>
        <dbReference type="Proteomes" id="UP000774326"/>
    </source>
</evidence>
<reference evidence="9" key="2">
    <citation type="submission" date="2021-01" db="EMBL/GenBank/DDBJ databases">
        <authorList>
            <person name="Schikora-Tamarit M.A."/>
        </authorList>
    </citation>
    <scope>NUCLEOTIDE SEQUENCE</scope>
    <source>
        <strain evidence="9">CBS2887</strain>
    </source>
</reference>
<evidence type="ECO:0000256" key="6">
    <source>
        <dbReference type="ARBA" id="ARBA00022825"/>
    </source>
</evidence>
<evidence type="ECO:0000313" key="9">
    <source>
        <dbReference type="EMBL" id="KAH3686326.1"/>
    </source>
</evidence>
<evidence type="ECO:0000256" key="3">
    <source>
        <dbReference type="ARBA" id="ARBA00021524"/>
    </source>
</evidence>
<dbReference type="SUPFAM" id="SSF50494">
    <property type="entry name" value="Trypsin-like serine proteases"/>
    <property type="match status" value="2"/>
</dbReference>
<dbReference type="InterPro" id="IPR001940">
    <property type="entry name" value="Peptidase_S1C"/>
</dbReference>
<dbReference type="Proteomes" id="UP000774326">
    <property type="component" value="Unassembled WGS sequence"/>
</dbReference>
<proteinExistence type="inferred from homology"/>
<dbReference type="SMART" id="SM00228">
    <property type="entry name" value="PDZ"/>
    <property type="match status" value="3"/>
</dbReference>
<reference evidence="9" key="1">
    <citation type="journal article" date="2021" name="Open Biol.">
        <title>Shared evolutionary footprints suggest mitochondrial oxidative damage underlies multiple complex I losses in fungi.</title>
        <authorList>
            <person name="Schikora-Tamarit M.A."/>
            <person name="Marcet-Houben M."/>
            <person name="Nosek J."/>
            <person name="Gabaldon T."/>
        </authorList>
    </citation>
    <scope>NUCLEOTIDE SEQUENCE</scope>
    <source>
        <strain evidence="9">CBS2887</strain>
    </source>
</reference>
<keyword evidence="6" id="KW-0378">Hydrolase</keyword>
<evidence type="ECO:0000256" key="2">
    <source>
        <dbReference type="ARBA" id="ARBA00020338"/>
    </source>
</evidence>
<feature type="region of interest" description="Disordered" evidence="7">
    <location>
        <begin position="76"/>
        <end position="100"/>
    </location>
</feature>
<dbReference type="EMBL" id="JAEUBG010001462">
    <property type="protein sequence ID" value="KAH3686326.1"/>
    <property type="molecule type" value="Genomic_DNA"/>
</dbReference>
<keyword evidence="4" id="KW-0053">Apoptosis</keyword>
<dbReference type="Gene3D" id="2.40.10.120">
    <property type="match status" value="2"/>
</dbReference>
<comment type="similarity">
    <text evidence="1">Belongs to the peptidase S1C family.</text>
</comment>
<keyword evidence="5" id="KW-0677">Repeat</keyword>
<accession>A0A9P8TPE5</accession>
<evidence type="ECO:0000256" key="4">
    <source>
        <dbReference type="ARBA" id="ARBA00022703"/>
    </source>
</evidence>
<protein>
    <recommendedName>
        <fullName evidence="2">Pro-apoptotic serine protease NMA111</fullName>
    </recommendedName>
    <alternativeName>
        <fullName evidence="3">Pro-apoptotic serine protease nma111</fullName>
    </alternativeName>
</protein>
<keyword evidence="10" id="KW-1185">Reference proteome</keyword>
<evidence type="ECO:0000259" key="8">
    <source>
        <dbReference type="PROSITE" id="PS50106"/>
    </source>
</evidence>